<keyword evidence="3" id="KW-1185">Reference proteome</keyword>
<dbReference type="Proteomes" id="UP000268229">
    <property type="component" value="Chromosome"/>
</dbReference>
<dbReference type="RefSeq" id="WP_085390946.1">
    <property type="nucleotide sequence ID" value="NZ_JBGNXI010000010.1"/>
</dbReference>
<dbReference type="KEGG" id="nani:NCTC12227_01732"/>
<dbReference type="EMBL" id="LR134516">
    <property type="protein sequence ID" value="VEJ21965.1"/>
    <property type="molecule type" value="Genomic_DNA"/>
</dbReference>
<gene>
    <name evidence="2" type="ORF">NCTC12227_01732</name>
</gene>
<keyword evidence="1" id="KW-0812">Transmembrane</keyword>
<sequence length="138" mass="15537">MNDLMMPKTDTENVITHSLEELLASQQRYIDLKYKELQLESRKIESEERIALAEIEAKNQKRLNEAMMFARATKIRFILIGIVVASCLIVLLTSVLTEHMDFAIEFSKIGGGILLGYIAGSNKGYMDDTDRRGPGGKL</sequence>
<organism evidence="2 3">
    <name type="scientific">Neisseria animaloris</name>
    <dbReference type="NCBI Taxonomy" id="326522"/>
    <lineage>
        <taxon>Bacteria</taxon>
        <taxon>Pseudomonadati</taxon>
        <taxon>Pseudomonadota</taxon>
        <taxon>Betaproteobacteria</taxon>
        <taxon>Neisseriales</taxon>
        <taxon>Neisseriaceae</taxon>
        <taxon>Neisseria</taxon>
    </lineage>
</organism>
<feature type="transmembrane region" description="Helical" evidence="1">
    <location>
        <begin position="77"/>
        <end position="96"/>
    </location>
</feature>
<proteinExistence type="predicted"/>
<keyword evidence="1" id="KW-1133">Transmembrane helix</keyword>
<evidence type="ECO:0000313" key="3">
    <source>
        <dbReference type="Proteomes" id="UP000268229"/>
    </source>
</evidence>
<protein>
    <submittedName>
        <fullName evidence="2">Membrane protein</fullName>
    </submittedName>
</protein>
<dbReference type="AlphaFoldDB" id="A0A3S5BQK8"/>
<evidence type="ECO:0000256" key="1">
    <source>
        <dbReference type="SAM" id="Phobius"/>
    </source>
</evidence>
<evidence type="ECO:0000313" key="2">
    <source>
        <dbReference type="EMBL" id="VEJ21965.1"/>
    </source>
</evidence>
<name>A0A3S5BQK8_9NEIS</name>
<keyword evidence="1" id="KW-0472">Membrane</keyword>
<feature type="transmembrane region" description="Helical" evidence="1">
    <location>
        <begin position="102"/>
        <end position="120"/>
    </location>
</feature>
<reference evidence="2 3" key="1">
    <citation type="submission" date="2018-12" db="EMBL/GenBank/DDBJ databases">
        <authorList>
            <consortium name="Pathogen Informatics"/>
        </authorList>
    </citation>
    <scope>NUCLEOTIDE SEQUENCE [LARGE SCALE GENOMIC DNA]</scope>
    <source>
        <strain evidence="2 3">NCTC12227</strain>
    </source>
</reference>
<accession>A0A3S5BQK8</accession>